<protein>
    <submittedName>
        <fullName evidence="4">Putative O-methyltransferase YrrM</fullName>
    </submittedName>
</protein>
<evidence type="ECO:0000313" key="6">
    <source>
        <dbReference type="Proteomes" id="UP000631312"/>
    </source>
</evidence>
<sequence>MLSPELLKAAADAPGFMPDDEGTALATAALTVDVDGPLLEVGSYLGKSALYLAAAARPRGTTVVTVDHHRGSEEHQVGWEYHDPTLVDPAVGLIDTLPGFRRTIAAAGAEDVVTAVVARAEDFARIWSTPLALLFLDGSHTDESARRDLANWAPHLAVGGVLAIHDVFPDPADGGQAPYRIYQQALATGSYSELPGQGSLRLLRRDH</sequence>
<evidence type="ECO:0000313" key="4">
    <source>
        <dbReference type="EMBL" id="MBB4753944.1"/>
    </source>
</evidence>
<dbReference type="GO" id="GO:0032259">
    <property type="term" value="P:methylation"/>
    <property type="evidence" value="ECO:0007669"/>
    <property type="project" value="UniProtKB-KW"/>
</dbReference>
<name>A0A7W7HNZ8_9ACTN</name>
<dbReference type="EMBL" id="JACHNC010000001">
    <property type="protein sequence ID" value="MBB4753944.1"/>
    <property type="molecule type" value="Genomic_DNA"/>
</dbReference>
<reference evidence="4 5" key="1">
    <citation type="submission" date="2020-08" db="EMBL/GenBank/DDBJ databases">
        <title>Sequencing the genomes of 1000 actinobacteria strains.</title>
        <authorList>
            <person name="Klenk H.-P."/>
        </authorList>
    </citation>
    <scope>NUCLEOTIDE SEQUENCE [LARGE SCALE GENOMIC DNA]</scope>
    <source>
        <strain evidence="4 5">DSM 43150</strain>
    </source>
</reference>
<dbReference type="Gene3D" id="3.40.50.150">
    <property type="entry name" value="Vaccinia Virus protein VP39"/>
    <property type="match status" value="1"/>
</dbReference>
<evidence type="ECO:0000313" key="5">
    <source>
        <dbReference type="Proteomes" id="UP000590511"/>
    </source>
</evidence>
<dbReference type="SUPFAM" id="SSF53335">
    <property type="entry name" value="S-adenosyl-L-methionine-dependent methyltransferases"/>
    <property type="match status" value="1"/>
</dbReference>
<reference evidence="3 6" key="2">
    <citation type="submission" date="2021-01" db="EMBL/GenBank/DDBJ databases">
        <title>Whole genome shotgun sequence of Actinoplanes lobatus NBRC 12513.</title>
        <authorList>
            <person name="Komaki H."/>
            <person name="Tamura T."/>
        </authorList>
    </citation>
    <scope>NUCLEOTIDE SEQUENCE [LARGE SCALE GENOMIC DNA]</scope>
    <source>
        <strain evidence="3 6">NBRC 12513</strain>
    </source>
</reference>
<keyword evidence="2 4" id="KW-0808">Transferase</keyword>
<dbReference type="Pfam" id="PF13578">
    <property type="entry name" value="Methyltransf_24"/>
    <property type="match status" value="1"/>
</dbReference>
<dbReference type="GO" id="GO:0008168">
    <property type="term" value="F:methyltransferase activity"/>
    <property type="evidence" value="ECO:0007669"/>
    <property type="project" value="UniProtKB-KW"/>
</dbReference>
<dbReference type="GO" id="GO:0005886">
    <property type="term" value="C:plasma membrane"/>
    <property type="evidence" value="ECO:0007669"/>
    <property type="project" value="TreeGrafter"/>
</dbReference>
<dbReference type="RefSeq" id="WP_188125581.1">
    <property type="nucleotide sequence ID" value="NZ_BOMP01000115.1"/>
</dbReference>
<dbReference type="Proteomes" id="UP000631312">
    <property type="component" value="Unassembled WGS sequence"/>
</dbReference>
<comment type="caution">
    <text evidence="4">The sequence shown here is derived from an EMBL/GenBank/DDBJ whole genome shotgun (WGS) entry which is preliminary data.</text>
</comment>
<accession>A0A7W7HNZ8</accession>
<evidence type="ECO:0000256" key="2">
    <source>
        <dbReference type="ARBA" id="ARBA00022679"/>
    </source>
</evidence>
<gene>
    <name evidence="3" type="ORF">Alo02nite_68920</name>
    <name evidence="4" type="ORF">BJ964_008105</name>
</gene>
<dbReference type="PANTHER" id="PTHR40048:SF1">
    <property type="entry name" value="RHAMNOSYL O-METHYLTRANSFERASE"/>
    <property type="match status" value="1"/>
</dbReference>
<dbReference type="AlphaFoldDB" id="A0A7W7HNZ8"/>
<dbReference type="Proteomes" id="UP000590511">
    <property type="component" value="Unassembled WGS sequence"/>
</dbReference>
<proteinExistence type="predicted"/>
<dbReference type="InterPro" id="IPR029063">
    <property type="entry name" value="SAM-dependent_MTases_sf"/>
</dbReference>
<keyword evidence="1 4" id="KW-0489">Methyltransferase</keyword>
<keyword evidence="6" id="KW-1185">Reference proteome</keyword>
<evidence type="ECO:0000313" key="3">
    <source>
        <dbReference type="EMBL" id="GIE43994.1"/>
    </source>
</evidence>
<dbReference type="GO" id="GO:0071770">
    <property type="term" value="P:DIM/DIP cell wall layer assembly"/>
    <property type="evidence" value="ECO:0007669"/>
    <property type="project" value="TreeGrafter"/>
</dbReference>
<evidence type="ECO:0000256" key="1">
    <source>
        <dbReference type="ARBA" id="ARBA00022603"/>
    </source>
</evidence>
<dbReference type="PANTHER" id="PTHR40048">
    <property type="entry name" value="RHAMNOSYL O-METHYLTRANSFERASE"/>
    <property type="match status" value="1"/>
</dbReference>
<organism evidence="4 5">
    <name type="scientific">Actinoplanes lobatus</name>
    <dbReference type="NCBI Taxonomy" id="113568"/>
    <lineage>
        <taxon>Bacteria</taxon>
        <taxon>Bacillati</taxon>
        <taxon>Actinomycetota</taxon>
        <taxon>Actinomycetes</taxon>
        <taxon>Micromonosporales</taxon>
        <taxon>Micromonosporaceae</taxon>
        <taxon>Actinoplanes</taxon>
    </lineage>
</organism>
<dbReference type="EMBL" id="BOMP01000115">
    <property type="protein sequence ID" value="GIE43994.1"/>
    <property type="molecule type" value="Genomic_DNA"/>
</dbReference>